<gene>
    <name evidence="3" type="ORF">AOZ06_23625</name>
</gene>
<keyword evidence="4" id="KW-1185">Reference proteome</keyword>
<evidence type="ECO:0000313" key="4">
    <source>
        <dbReference type="Proteomes" id="UP000063699"/>
    </source>
</evidence>
<dbReference type="PROSITE" id="PS51257">
    <property type="entry name" value="PROKAR_LIPOPROTEIN"/>
    <property type="match status" value="1"/>
</dbReference>
<feature type="chain" id="PRO_5006035574" description="Ig-like domain-containing protein" evidence="2">
    <location>
        <begin position="28"/>
        <end position="397"/>
    </location>
</feature>
<evidence type="ECO:0008006" key="5">
    <source>
        <dbReference type="Google" id="ProtNLM"/>
    </source>
</evidence>
<reference evidence="3 4" key="1">
    <citation type="submission" date="2015-07" db="EMBL/GenBank/DDBJ databases">
        <title>Genome sequencing of Kibdelosporangium phytohabitans.</title>
        <authorList>
            <person name="Qin S."/>
            <person name="Xing K."/>
        </authorList>
    </citation>
    <scope>NUCLEOTIDE SEQUENCE [LARGE SCALE GENOMIC DNA]</scope>
    <source>
        <strain evidence="3 4">KLBMP1111</strain>
    </source>
</reference>
<dbReference type="AlphaFoldDB" id="A0A0N9HW50"/>
<evidence type="ECO:0000256" key="1">
    <source>
        <dbReference type="SAM" id="MobiDB-lite"/>
    </source>
</evidence>
<keyword evidence="2" id="KW-0732">Signal</keyword>
<dbReference type="OrthoDB" id="3674563at2"/>
<evidence type="ECO:0000313" key="3">
    <source>
        <dbReference type="EMBL" id="ALG09498.1"/>
    </source>
</evidence>
<dbReference type="EMBL" id="CP012752">
    <property type="protein sequence ID" value="ALG09498.1"/>
    <property type="molecule type" value="Genomic_DNA"/>
</dbReference>
<sequence length="397" mass="40355">MKRWLAVAAAGLGVLGAGCSAPGQPPAAPPPPPPPAPTKEGVAWAQRVCTTVKELDATLSKPASQATPRYLAAWIKELRAVKPTGVAAADGYAAELGKSLESASSDPQAALAQMEPQQLKLTIAAEKFGELTASYNAAPACTPVGKPEQSVPSRDMVLWANVMCLSHYHLSTLRTDPLNEPALSDPRFAQAAAASLSLYIRGAGDPLDDAIELLATAQPIGIADADSYRTTLLAAVRAAKEKMPESGTGMTDLMDMPADQLKAKATEIATALTPAKPKDADLRAIVAKNPPLTAAHSVAPACDAPGDPLPAAANGTDVAACASGKCQVQITGSADVTAAGSNFRVVVRDAKVTVTDATGVVSLGGGGVASFGNGQKTVTIQLRGAKGNTAVLDITAT</sequence>
<accession>A0A0N9HW50</accession>
<dbReference type="STRING" id="860235.AOZ06_23625"/>
<dbReference type="Proteomes" id="UP000063699">
    <property type="component" value="Chromosome"/>
</dbReference>
<protein>
    <recommendedName>
        <fullName evidence="5">Ig-like domain-containing protein</fullName>
    </recommendedName>
</protein>
<evidence type="ECO:0000256" key="2">
    <source>
        <dbReference type="SAM" id="SignalP"/>
    </source>
</evidence>
<dbReference type="KEGG" id="kphy:AOZ06_23625"/>
<feature type="compositionally biased region" description="Pro residues" evidence="1">
    <location>
        <begin position="23"/>
        <end position="37"/>
    </location>
</feature>
<feature type="region of interest" description="Disordered" evidence="1">
    <location>
        <begin position="21"/>
        <end position="41"/>
    </location>
</feature>
<organism evidence="3 4">
    <name type="scientific">Kibdelosporangium phytohabitans</name>
    <dbReference type="NCBI Taxonomy" id="860235"/>
    <lineage>
        <taxon>Bacteria</taxon>
        <taxon>Bacillati</taxon>
        <taxon>Actinomycetota</taxon>
        <taxon>Actinomycetes</taxon>
        <taxon>Pseudonocardiales</taxon>
        <taxon>Pseudonocardiaceae</taxon>
        <taxon>Kibdelosporangium</taxon>
    </lineage>
</organism>
<dbReference type="RefSeq" id="WP_054291402.1">
    <property type="nucleotide sequence ID" value="NZ_CP012752.1"/>
</dbReference>
<feature type="signal peptide" evidence="2">
    <location>
        <begin position="1"/>
        <end position="27"/>
    </location>
</feature>
<proteinExistence type="predicted"/>
<name>A0A0N9HW50_9PSEU</name>